<feature type="region of interest" description="Disordered" evidence="1">
    <location>
        <begin position="886"/>
        <end position="945"/>
    </location>
</feature>
<gene>
    <name evidence="2" type="ORF">A3770_06p41930</name>
</gene>
<dbReference type="AlphaFoldDB" id="A0A5B8MPZ3"/>
<feature type="region of interest" description="Disordered" evidence="1">
    <location>
        <begin position="167"/>
        <end position="262"/>
    </location>
</feature>
<feature type="compositionally biased region" description="Low complexity" evidence="1">
    <location>
        <begin position="408"/>
        <end position="417"/>
    </location>
</feature>
<feature type="region of interest" description="Disordered" evidence="1">
    <location>
        <begin position="329"/>
        <end position="349"/>
    </location>
</feature>
<keyword evidence="3" id="KW-1185">Reference proteome</keyword>
<evidence type="ECO:0000313" key="2">
    <source>
        <dbReference type="EMBL" id="QDZ21675.1"/>
    </source>
</evidence>
<feature type="compositionally biased region" description="Basic and acidic residues" evidence="1">
    <location>
        <begin position="590"/>
        <end position="599"/>
    </location>
</feature>
<feature type="region of interest" description="Disordered" evidence="1">
    <location>
        <begin position="800"/>
        <end position="831"/>
    </location>
</feature>
<organism evidence="2 3">
    <name type="scientific">Chloropicon primus</name>
    <dbReference type="NCBI Taxonomy" id="1764295"/>
    <lineage>
        <taxon>Eukaryota</taxon>
        <taxon>Viridiplantae</taxon>
        <taxon>Chlorophyta</taxon>
        <taxon>Chloropicophyceae</taxon>
        <taxon>Chloropicales</taxon>
        <taxon>Chloropicaceae</taxon>
        <taxon>Chloropicon</taxon>
    </lineage>
</organism>
<dbReference type="EMBL" id="CP031039">
    <property type="protein sequence ID" value="QDZ21675.1"/>
    <property type="molecule type" value="Genomic_DNA"/>
</dbReference>
<evidence type="ECO:0000256" key="1">
    <source>
        <dbReference type="SAM" id="MobiDB-lite"/>
    </source>
</evidence>
<proteinExistence type="predicted"/>
<feature type="compositionally biased region" description="Basic and acidic residues" evidence="1">
    <location>
        <begin position="41"/>
        <end position="58"/>
    </location>
</feature>
<sequence>MSSSLGWTEKQRKLKQHARETAARRRKWEKIAADQEAEEEDKLKKALEKRRRELDSKNRYLRQPLAKPPPAKRSFLTKGSKRCARAGVDGHNDAALTNHRRVATRPGASQADKREGREILKAFIREKREALKGSTKAVDDGACEAAVTVAAPRAKWKNLKEEANTGLESILSRYSCQPRAEEEEAGATHGGRRYLREVQENRFSGGETLAEEPSSPRKPPRPPQKKSTGEELGIAAAREQVEDNENNENNHCPGPTSLRRGCVSTARHRPTPLMFAADSLDGSAVELSVPKDDSLEAVDVDRGGQQEQASQKGTTVLQDLIDLRSIDATSGEGYGATTTTTQEEGHRKNVDVGMDAVLLHDSLDVYDKMDSTVLEEGSSNHGEEEEVPDVSGSVLELKYFGDLAAKRSAAPSSASESVPPPSGTVDARKEKDMEKSLAWWCDAEDVAANQGEKADSGRVFHPELEWGEGSLASTVNNKNKLPKNDARQSRYNAWGGDRLVNDLLAGALNAAPPMVKPLPAQNVVCMRQASSEYTYQSPRKPMAPSDFVSLTDQSLGSVVKSKLKSTRTPSIEKRAGLAAENEGRMQAFSEKAKQKEVLQKKRQKPRQQMEQGIEGPLMCKGSYAQSVQDKVYSLEMMASKSKAGQGRAKAKDKVARASPKASNQGPSAEPQRRQASATVAWEARGPMPSRSRSPEKPTKTRQYKHISPADMEAFTKPSVVRFADRVRDEQGMVTTLSMEESRLKQSLARLDREYLQLGGGRKKDHRHPVDVKVVERQGGLTEEGLLASLQRLDLHLKEFSRSPCKQTSERETKGAPQGDHSPREIPGEPGVTLTTQHGFKRRDVVLRQDHLHLPLDDVVVAKRPQQEKHLKSGFVYRNLAKAAPVLSGNPQGNPAGLNDRRGNVGLTNGKTGSVGALGKPSVPTATDCGATSKGEGSNPPADFGGQKLKAISRKNHAVRMHLGDSGGKIVLSQAAKELLL</sequence>
<feature type="region of interest" description="Disordered" evidence="1">
    <location>
        <begin position="1"/>
        <end position="116"/>
    </location>
</feature>
<reference evidence="2 3" key="1">
    <citation type="submission" date="2018-07" db="EMBL/GenBank/DDBJ databases">
        <title>The complete nuclear genome of the prasinophyte Chloropicon primus (CCMP1205).</title>
        <authorList>
            <person name="Pombert J.-F."/>
            <person name="Otis C."/>
            <person name="Turmel M."/>
            <person name="Lemieux C."/>
        </authorList>
    </citation>
    <scope>NUCLEOTIDE SEQUENCE [LARGE SCALE GENOMIC DNA]</scope>
    <source>
        <strain evidence="2 3">CCMP1205</strain>
    </source>
</reference>
<dbReference type="Proteomes" id="UP000316726">
    <property type="component" value="Chromosome 6"/>
</dbReference>
<name>A0A5B8MPZ3_9CHLO</name>
<feature type="region of interest" description="Disordered" evidence="1">
    <location>
        <begin position="408"/>
        <end position="430"/>
    </location>
</feature>
<evidence type="ECO:0000313" key="3">
    <source>
        <dbReference type="Proteomes" id="UP000316726"/>
    </source>
</evidence>
<protein>
    <submittedName>
        <fullName evidence="2">Uncharacterized protein</fullName>
    </submittedName>
</protein>
<accession>A0A5B8MPZ3</accession>
<feature type="region of interest" description="Disordered" evidence="1">
    <location>
        <begin position="640"/>
        <end position="703"/>
    </location>
</feature>
<feature type="region of interest" description="Disordered" evidence="1">
    <location>
        <begin position="590"/>
        <end position="615"/>
    </location>
</feature>
<feature type="compositionally biased region" description="Basic and acidic residues" evidence="1">
    <location>
        <begin position="17"/>
        <end position="33"/>
    </location>
</feature>